<dbReference type="InterPro" id="IPR001767">
    <property type="entry name" value="Hedgehog_Hint"/>
</dbReference>
<evidence type="ECO:0000313" key="4">
    <source>
        <dbReference type="Proteomes" id="UP000580250"/>
    </source>
</evidence>
<keyword evidence="1" id="KW-0217">Developmental protein</keyword>
<reference evidence="3 4" key="1">
    <citation type="submission" date="2020-08" db="EMBL/GenBank/DDBJ databases">
        <authorList>
            <person name="Koutsovoulos G."/>
            <person name="Danchin GJ E."/>
        </authorList>
    </citation>
    <scope>NUCLEOTIDE SEQUENCE [LARGE SCALE GENOMIC DNA]</scope>
</reference>
<protein>
    <recommendedName>
        <fullName evidence="2">Hedgehog protein Hint domain-containing protein</fullName>
    </recommendedName>
</protein>
<dbReference type="OrthoDB" id="5212at2759"/>
<dbReference type="InterPro" id="IPR036844">
    <property type="entry name" value="Hint_dom_sf"/>
</dbReference>
<dbReference type="AlphaFoldDB" id="A0A6V7TQT2"/>
<feature type="domain" description="Hedgehog protein Hint" evidence="2">
    <location>
        <begin position="1"/>
        <end position="124"/>
    </location>
</feature>
<dbReference type="PANTHER" id="PTHR46706">
    <property type="entry name" value="PROTEIN QUA-1-RELATED"/>
    <property type="match status" value="1"/>
</dbReference>
<comment type="caution">
    <text evidence="3">The sequence shown here is derived from an EMBL/GenBank/DDBJ whole genome shotgun (WGS) entry which is preliminary data.</text>
</comment>
<dbReference type="Proteomes" id="UP000580250">
    <property type="component" value="Unassembled WGS sequence"/>
</dbReference>
<dbReference type="GO" id="GO:0016540">
    <property type="term" value="P:protein autoprocessing"/>
    <property type="evidence" value="ECO:0007669"/>
    <property type="project" value="InterPro"/>
</dbReference>
<dbReference type="Pfam" id="PF01079">
    <property type="entry name" value="Hint"/>
    <property type="match status" value="1"/>
</dbReference>
<dbReference type="SUPFAM" id="SSF51294">
    <property type="entry name" value="Hedgehog/intein (Hint) domain"/>
    <property type="match status" value="1"/>
</dbReference>
<organism evidence="3 4">
    <name type="scientific">Meloidogyne enterolobii</name>
    <name type="common">Root-knot nematode worm</name>
    <name type="synonym">Meloidogyne mayaguensis</name>
    <dbReference type="NCBI Taxonomy" id="390850"/>
    <lineage>
        <taxon>Eukaryota</taxon>
        <taxon>Metazoa</taxon>
        <taxon>Ecdysozoa</taxon>
        <taxon>Nematoda</taxon>
        <taxon>Chromadorea</taxon>
        <taxon>Rhabditida</taxon>
        <taxon>Tylenchina</taxon>
        <taxon>Tylenchomorpha</taxon>
        <taxon>Tylenchoidea</taxon>
        <taxon>Meloidogynidae</taxon>
        <taxon>Meloidogyninae</taxon>
        <taxon>Meloidogyne</taxon>
    </lineage>
</organism>
<dbReference type="EMBL" id="CAJEWN010000010">
    <property type="protein sequence ID" value="CAD2131393.1"/>
    <property type="molecule type" value="Genomic_DNA"/>
</dbReference>
<dbReference type="CDD" id="cd00081">
    <property type="entry name" value="Hint"/>
    <property type="match status" value="1"/>
</dbReference>
<gene>
    <name evidence="3" type="ORF">MENT_LOCUS3310</name>
</gene>
<dbReference type="PANTHER" id="PTHR46706:SF12">
    <property type="entry name" value="PROTEIN QUA-1-RELATED"/>
    <property type="match status" value="1"/>
</dbReference>
<proteinExistence type="predicted"/>
<evidence type="ECO:0000256" key="1">
    <source>
        <dbReference type="ARBA" id="ARBA00022473"/>
    </source>
</evidence>
<sequence>MDRLEVGELVLVPASGNSLKFERVEMFYHRKPDENTLFFQIETESGKQLSLTPLHLLPFGNCSEMEYGELDSDKIERWLQKSRFAHKARVDDCVFTVTQQRNKGVKVNVERIRKIGRRYSRGIYRQLKIYFIFKIFPFKSNDR</sequence>
<accession>A0A6V7TQT2</accession>
<dbReference type="InterPro" id="IPR052140">
    <property type="entry name" value="Dev_Signal_Hedgehog-like"/>
</dbReference>
<evidence type="ECO:0000313" key="3">
    <source>
        <dbReference type="EMBL" id="CAD2131393.1"/>
    </source>
</evidence>
<evidence type="ECO:0000259" key="2">
    <source>
        <dbReference type="Pfam" id="PF01079"/>
    </source>
</evidence>
<dbReference type="Gene3D" id="2.170.16.10">
    <property type="entry name" value="Hedgehog/Intein (Hint) domain"/>
    <property type="match status" value="1"/>
</dbReference>
<name>A0A6V7TQT2_MELEN</name>